<sequence length="169" mass="18560">MKINPSPTDGGLSICLWFISCTQKIWVENCPSFLLFICDELRYSAKFFETIGWIATCGVDFYFTKNTDVTSNVDWLIVVGLCLKLSLNSNSQDNIRPAVDPPQDSSNLSASADGRKSAPKNQNQPTSSSVNPREGSENIPPAPTRSDTHIVNIHESGIELANQIPEDVV</sequence>
<keyword evidence="3" id="KW-1185">Reference proteome</keyword>
<evidence type="ECO:0000313" key="3">
    <source>
        <dbReference type="Proteomes" id="UP000634136"/>
    </source>
</evidence>
<gene>
    <name evidence="2" type="ORF">G2W53_017881</name>
</gene>
<accession>A0A834WKV8</accession>
<organism evidence="2 3">
    <name type="scientific">Senna tora</name>
    <dbReference type="NCBI Taxonomy" id="362788"/>
    <lineage>
        <taxon>Eukaryota</taxon>
        <taxon>Viridiplantae</taxon>
        <taxon>Streptophyta</taxon>
        <taxon>Embryophyta</taxon>
        <taxon>Tracheophyta</taxon>
        <taxon>Spermatophyta</taxon>
        <taxon>Magnoliopsida</taxon>
        <taxon>eudicotyledons</taxon>
        <taxon>Gunneridae</taxon>
        <taxon>Pentapetalae</taxon>
        <taxon>rosids</taxon>
        <taxon>fabids</taxon>
        <taxon>Fabales</taxon>
        <taxon>Fabaceae</taxon>
        <taxon>Caesalpinioideae</taxon>
        <taxon>Cassia clade</taxon>
        <taxon>Senna</taxon>
    </lineage>
</organism>
<feature type="region of interest" description="Disordered" evidence="1">
    <location>
        <begin position="93"/>
        <end position="148"/>
    </location>
</feature>
<protein>
    <submittedName>
        <fullName evidence="2">Uncharacterized protein</fullName>
    </submittedName>
</protein>
<feature type="compositionally biased region" description="Polar residues" evidence="1">
    <location>
        <begin position="119"/>
        <end position="131"/>
    </location>
</feature>
<dbReference type="EMBL" id="JAAIUW010000006">
    <property type="protein sequence ID" value="KAF7826717.1"/>
    <property type="molecule type" value="Genomic_DNA"/>
</dbReference>
<proteinExistence type="predicted"/>
<dbReference type="AlphaFoldDB" id="A0A834WKV8"/>
<evidence type="ECO:0000313" key="2">
    <source>
        <dbReference type="EMBL" id="KAF7826717.1"/>
    </source>
</evidence>
<evidence type="ECO:0000256" key="1">
    <source>
        <dbReference type="SAM" id="MobiDB-lite"/>
    </source>
</evidence>
<comment type="caution">
    <text evidence="2">The sequence shown here is derived from an EMBL/GenBank/DDBJ whole genome shotgun (WGS) entry which is preliminary data.</text>
</comment>
<dbReference type="PROSITE" id="PS51257">
    <property type="entry name" value="PROKAR_LIPOPROTEIN"/>
    <property type="match status" value="1"/>
</dbReference>
<reference evidence="2" key="1">
    <citation type="submission" date="2020-09" db="EMBL/GenBank/DDBJ databases">
        <title>Genome-Enabled Discovery of Anthraquinone Biosynthesis in Senna tora.</title>
        <authorList>
            <person name="Kang S.-H."/>
            <person name="Pandey R.P."/>
            <person name="Lee C.-M."/>
            <person name="Sim J.-S."/>
            <person name="Jeong J.-T."/>
            <person name="Choi B.-S."/>
            <person name="Jung M."/>
            <person name="Ginzburg D."/>
            <person name="Zhao K."/>
            <person name="Won S.Y."/>
            <person name="Oh T.-J."/>
            <person name="Yu Y."/>
            <person name="Kim N.-H."/>
            <person name="Lee O.R."/>
            <person name="Lee T.-H."/>
            <person name="Bashyal P."/>
            <person name="Kim T.-S."/>
            <person name="Lee W.-H."/>
            <person name="Kawkins C."/>
            <person name="Kim C.-K."/>
            <person name="Kim J.S."/>
            <person name="Ahn B.O."/>
            <person name="Rhee S.Y."/>
            <person name="Sohng J.K."/>
        </authorList>
    </citation>
    <scope>NUCLEOTIDE SEQUENCE</scope>
    <source>
        <tissue evidence="2">Leaf</tissue>
    </source>
</reference>
<name>A0A834WKV8_9FABA</name>
<dbReference type="Proteomes" id="UP000634136">
    <property type="component" value="Unassembled WGS sequence"/>
</dbReference>